<dbReference type="GO" id="GO:0051213">
    <property type="term" value="F:dioxygenase activity"/>
    <property type="evidence" value="ECO:0007669"/>
    <property type="project" value="InterPro"/>
</dbReference>
<accession>A0A1A2Z8E9</accession>
<organism evidence="1 2">
    <name type="scientific">Mycobacterium kyorinense</name>
    <dbReference type="NCBI Taxonomy" id="487514"/>
    <lineage>
        <taxon>Bacteria</taxon>
        <taxon>Bacillati</taxon>
        <taxon>Actinomycetota</taxon>
        <taxon>Actinomycetes</taxon>
        <taxon>Mycobacteriales</taxon>
        <taxon>Mycobacteriaceae</taxon>
        <taxon>Mycobacterium</taxon>
    </lineage>
</organism>
<dbReference type="InterPro" id="IPR018724">
    <property type="entry name" value="2OG-Fe_dioxygenase"/>
</dbReference>
<dbReference type="Gene3D" id="2.60.120.620">
    <property type="entry name" value="q2cbj1_9rhob like domain"/>
    <property type="match status" value="1"/>
</dbReference>
<evidence type="ECO:0000313" key="2">
    <source>
        <dbReference type="Proteomes" id="UP000093592"/>
    </source>
</evidence>
<gene>
    <name evidence="1" type="ORF">A5707_02295</name>
</gene>
<evidence type="ECO:0000313" key="1">
    <source>
        <dbReference type="EMBL" id="OBI45391.1"/>
    </source>
</evidence>
<proteinExistence type="predicted"/>
<dbReference type="AlphaFoldDB" id="A0A1A2Z8E9"/>
<evidence type="ECO:0008006" key="3">
    <source>
        <dbReference type="Google" id="ProtNLM"/>
    </source>
</evidence>
<protein>
    <recommendedName>
        <fullName evidence="3">2OG-Fe dioxygenase family protein</fullName>
    </recommendedName>
</protein>
<sequence>MDTDPVAAATSTLTSSGTGVLPAADLSATLGVSDGGWARFAKHWEDLAPDRYAAELGVRRLRRYGHYTVKAGVAAPIPVGAFVQPDNSNPLYVERNRHFEPLTETFASDPLLQRILGLLGRFATVLDDAAQWTVKVHPFRVVASADDDGQPTPEGLHRDGVTLVASLLINRSNAAGGQSTVFDVSGRQLLATTLAEPGTLLLGDDRRTVHGVSPIRPVDESAPALRDVLVITFA</sequence>
<dbReference type="Pfam" id="PF10014">
    <property type="entry name" value="2OG-Fe_Oxy_2"/>
    <property type="match status" value="1"/>
</dbReference>
<comment type="caution">
    <text evidence="1">The sequence shown here is derived from an EMBL/GenBank/DDBJ whole genome shotgun (WGS) entry which is preliminary data.</text>
</comment>
<dbReference type="Proteomes" id="UP000093592">
    <property type="component" value="Unassembled WGS sequence"/>
</dbReference>
<reference evidence="2" key="1">
    <citation type="submission" date="2016-06" db="EMBL/GenBank/DDBJ databases">
        <authorList>
            <person name="Sutton G."/>
            <person name="Brinkac L."/>
            <person name="Sanka R."/>
            <person name="Adams M."/>
            <person name="Lau E."/>
            <person name="Sam S."/>
            <person name="Sreng N."/>
            <person name="Him V."/>
            <person name="Kerleguer A."/>
            <person name="Cheng S."/>
        </authorList>
    </citation>
    <scope>NUCLEOTIDE SEQUENCE [LARGE SCALE GENOMIC DNA]</scope>
    <source>
        <strain evidence="2">E861</strain>
    </source>
</reference>
<dbReference type="EMBL" id="LZKJ01000125">
    <property type="protein sequence ID" value="OBI45391.1"/>
    <property type="molecule type" value="Genomic_DNA"/>
</dbReference>
<name>A0A1A2Z8E9_9MYCO</name>